<accession>K5VU76</accession>
<organism evidence="1 2">
    <name type="scientific">Phanerochaete carnosa (strain HHB-10118-sp)</name>
    <name type="common">White-rot fungus</name>
    <name type="synonym">Peniophora carnosa</name>
    <dbReference type="NCBI Taxonomy" id="650164"/>
    <lineage>
        <taxon>Eukaryota</taxon>
        <taxon>Fungi</taxon>
        <taxon>Dikarya</taxon>
        <taxon>Basidiomycota</taxon>
        <taxon>Agaricomycotina</taxon>
        <taxon>Agaricomycetes</taxon>
        <taxon>Polyporales</taxon>
        <taxon>Phanerochaetaceae</taxon>
        <taxon>Phanerochaete</taxon>
    </lineage>
</organism>
<dbReference type="Proteomes" id="UP000008370">
    <property type="component" value="Unassembled WGS sequence"/>
</dbReference>
<dbReference type="GeneID" id="18911581"/>
<evidence type="ECO:0000313" key="2">
    <source>
        <dbReference type="Proteomes" id="UP000008370"/>
    </source>
</evidence>
<dbReference type="PANTHER" id="PTHR35567:SF1">
    <property type="entry name" value="CONSERVED FUNGAL PROTEIN (AFU_ORTHOLOGUE AFUA_1G14230)"/>
    <property type="match status" value="1"/>
</dbReference>
<reference evidence="1 2" key="1">
    <citation type="journal article" date="2012" name="BMC Genomics">
        <title>Comparative genomics of the white-rot fungi, Phanerochaete carnosa and P. chrysosporium, to elucidate the genetic basis of the distinct wood types they colonize.</title>
        <authorList>
            <person name="Suzuki H."/>
            <person name="MacDonald J."/>
            <person name="Syed K."/>
            <person name="Salamov A."/>
            <person name="Hori C."/>
            <person name="Aerts A."/>
            <person name="Henrissat B."/>
            <person name="Wiebenga A."/>
            <person name="vanKuyk P.A."/>
            <person name="Barry K."/>
            <person name="Lindquist E."/>
            <person name="LaButti K."/>
            <person name="Lapidus A."/>
            <person name="Lucas S."/>
            <person name="Coutinho P."/>
            <person name="Gong Y."/>
            <person name="Samejima M."/>
            <person name="Mahadevan R."/>
            <person name="Abou-Zaid M."/>
            <person name="de Vries R.P."/>
            <person name="Igarashi K."/>
            <person name="Yadav J.S."/>
            <person name="Grigoriev I.V."/>
            <person name="Master E.R."/>
        </authorList>
    </citation>
    <scope>NUCLEOTIDE SEQUENCE [LARGE SCALE GENOMIC DNA]</scope>
    <source>
        <strain evidence="1 2">HHB-10118-sp</strain>
    </source>
</reference>
<dbReference type="EMBL" id="JH930479">
    <property type="protein sequence ID" value="EKM50315.1"/>
    <property type="molecule type" value="Genomic_DNA"/>
</dbReference>
<keyword evidence="2" id="KW-1185">Reference proteome</keyword>
<dbReference type="PANTHER" id="PTHR35567">
    <property type="entry name" value="MALATE DEHYDROGENASE (AFU_ORTHOLOGUE AFUA_2G13800)"/>
    <property type="match status" value="1"/>
</dbReference>
<sequence length="229" mass="25187">NDDISTVIPANINDGQSRPLLAPIADHPSYVVLGVGYANYTCLPNSTWLAIGGLLELFDLSCTSIDQRESYTASVQQQWLAAPADYTALDLIEDSETEYKPYSVGQHYWVPDPLDPSDGTFNPKWDFGSRVWNDALENATDPETAYLYGYRTGIVPAPVDPAVNIEWVTLAPLTQNGQPLGLFADQVFRIFTNGGSTSSDTCDPNGPMALVKTTLNFWYYGGYWADHTS</sequence>
<dbReference type="AlphaFoldDB" id="K5VU76"/>
<name>K5VU76_PHACS</name>
<dbReference type="OrthoDB" id="1859733at2759"/>
<feature type="non-terminal residue" evidence="1">
    <location>
        <position position="229"/>
    </location>
</feature>
<dbReference type="InterPro" id="IPR021851">
    <property type="entry name" value="DUF3455"/>
</dbReference>
<evidence type="ECO:0000313" key="1">
    <source>
        <dbReference type="EMBL" id="EKM50315.1"/>
    </source>
</evidence>
<dbReference type="InParanoid" id="K5VU76"/>
<dbReference type="RefSeq" id="XP_007401498.1">
    <property type="nucleotide sequence ID" value="XM_007401436.1"/>
</dbReference>
<dbReference type="Pfam" id="PF11937">
    <property type="entry name" value="DUF3455"/>
    <property type="match status" value="1"/>
</dbReference>
<dbReference type="KEGG" id="pco:PHACADRAFT_201155"/>
<gene>
    <name evidence="1" type="ORF">PHACADRAFT_201155</name>
</gene>
<dbReference type="HOGENOM" id="CLU_067863_3_0_1"/>
<proteinExistence type="predicted"/>
<protein>
    <submittedName>
        <fullName evidence="1">Uncharacterized protein</fullName>
    </submittedName>
</protein>